<reference evidence="2 3" key="1">
    <citation type="submission" date="2012-01" db="EMBL/GenBank/DDBJ databases">
        <title>The Genome Sequence of Helcococcus kunzii ATCC 51366.</title>
        <authorList>
            <consortium name="The Broad Institute Genome Sequencing Platform"/>
            <person name="Earl A."/>
            <person name="Ward D."/>
            <person name="Feldgarden M."/>
            <person name="Gevers D."/>
            <person name="Huys G."/>
            <person name="Young S.K."/>
            <person name="Zeng Q."/>
            <person name="Gargeya S."/>
            <person name="Fitzgerald M."/>
            <person name="Haas B."/>
            <person name="Abouelleil A."/>
            <person name="Alvarado L."/>
            <person name="Arachchi H.M."/>
            <person name="Berlin A."/>
            <person name="Chapman S.B."/>
            <person name="Gearin G."/>
            <person name="Goldberg J."/>
            <person name="Griggs A."/>
            <person name="Gujja S."/>
            <person name="Hansen M."/>
            <person name="Heiman D."/>
            <person name="Howarth C."/>
            <person name="Larimer J."/>
            <person name="Lui A."/>
            <person name="MacDonald P.J.P."/>
            <person name="McCowen C."/>
            <person name="Montmayeur A."/>
            <person name="Murphy C."/>
            <person name="Neiman D."/>
            <person name="Pearson M."/>
            <person name="Priest M."/>
            <person name="Roberts A."/>
            <person name="Saif S."/>
            <person name="Shea T."/>
            <person name="Sisk P."/>
            <person name="Stolte C."/>
            <person name="Sykes S."/>
            <person name="Wortman J."/>
            <person name="Nusbaum C."/>
            <person name="Birren B."/>
        </authorList>
    </citation>
    <scope>NUCLEOTIDE SEQUENCE [LARGE SCALE GENOMIC DNA]</scope>
    <source>
        <strain evidence="2 3">ATCC 51366</strain>
    </source>
</reference>
<organism evidence="2 3">
    <name type="scientific">Helcococcus kunzii ATCC 51366</name>
    <dbReference type="NCBI Taxonomy" id="883114"/>
    <lineage>
        <taxon>Bacteria</taxon>
        <taxon>Bacillati</taxon>
        <taxon>Bacillota</taxon>
        <taxon>Tissierellia</taxon>
        <taxon>Tissierellales</taxon>
        <taxon>Peptoniphilaceae</taxon>
        <taxon>Helcococcus</taxon>
    </lineage>
</organism>
<proteinExistence type="predicted"/>
<keyword evidence="1" id="KW-0812">Transmembrane</keyword>
<protein>
    <submittedName>
        <fullName evidence="2">Uncharacterized protein</fullName>
    </submittedName>
</protein>
<dbReference type="RefSeq" id="WP_005397591.1">
    <property type="nucleotide sequence ID" value="NZ_JH601088.1"/>
</dbReference>
<keyword evidence="1" id="KW-0472">Membrane</keyword>
<dbReference type="EMBL" id="AGEI01000012">
    <property type="protein sequence ID" value="EHR35515.1"/>
    <property type="molecule type" value="Genomic_DNA"/>
</dbReference>
<dbReference type="HOGENOM" id="CLU_1341711_0_0_9"/>
<evidence type="ECO:0000313" key="2">
    <source>
        <dbReference type="EMBL" id="EHR35515.1"/>
    </source>
</evidence>
<evidence type="ECO:0000256" key="1">
    <source>
        <dbReference type="SAM" id="Phobius"/>
    </source>
</evidence>
<dbReference type="Proteomes" id="UP000004191">
    <property type="component" value="Unassembled WGS sequence"/>
</dbReference>
<accession>H3NMA6</accession>
<keyword evidence="1" id="KW-1133">Transmembrane helix</keyword>
<gene>
    <name evidence="2" type="ORF">HMPREF9709_00467</name>
</gene>
<name>H3NMA6_9FIRM</name>
<dbReference type="GeneID" id="96998484"/>
<comment type="caution">
    <text evidence="2">The sequence shown here is derived from an EMBL/GenBank/DDBJ whole genome shotgun (WGS) entry which is preliminary data.</text>
</comment>
<feature type="transmembrane region" description="Helical" evidence="1">
    <location>
        <begin position="7"/>
        <end position="26"/>
    </location>
</feature>
<dbReference type="AlphaFoldDB" id="H3NMA6"/>
<dbReference type="OrthoDB" id="1430845at2"/>
<sequence length="204" mass="23827">MKKSFKYIVSILAIVFITLSAIFFITKNKMNAVNLSYKGIEGKKFVYSIKDNNLNCKLDKDTGLKNLDKVKLECSDPTFNFIKFDKEYTITGLYSDNLDTNKKFIAVENLIFPFENYLYKKTDEGIEVIKIASEDNKYFTDTYFNLFFDDENLVKLDDFSKLKITSKDKHITPGAKVSNIERKYIDEIIQKYIDSGYTLKFEKE</sequence>
<dbReference type="STRING" id="883114.HMPREF9709_00467"/>
<evidence type="ECO:0000313" key="3">
    <source>
        <dbReference type="Proteomes" id="UP000004191"/>
    </source>
</evidence>
<keyword evidence="3" id="KW-1185">Reference proteome</keyword>